<protein>
    <recommendedName>
        <fullName evidence="1">Polymerase/histidinol phosphatase N-terminal domain-containing protein</fullName>
    </recommendedName>
</protein>
<dbReference type="InterPro" id="IPR016195">
    <property type="entry name" value="Pol/histidinol_Pase-like"/>
</dbReference>
<name>A0A1N7G2C5_9GAMM</name>
<keyword evidence="3" id="KW-1185">Reference proteome</keyword>
<organism evidence="2 3">
    <name type="scientific">Moraxella cuniculi DSM 21768</name>
    <dbReference type="NCBI Taxonomy" id="1122245"/>
    <lineage>
        <taxon>Bacteria</taxon>
        <taxon>Pseudomonadati</taxon>
        <taxon>Pseudomonadota</taxon>
        <taxon>Gammaproteobacteria</taxon>
        <taxon>Moraxellales</taxon>
        <taxon>Moraxellaceae</taxon>
        <taxon>Moraxella</taxon>
    </lineage>
</organism>
<dbReference type="GO" id="GO:0004534">
    <property type="term" value="F:5'-3' RNA exonuclease activity"/>
    <property type="evidence" value="ECO:0007669"/>
    <property type="project" value="TreeGrafter"/>
</dbReference>
<dbReference type="STRING" id="34061.B0189_07395"/>
<accession>A0A1N7G2C5</accession>
<dbReference type="Gene3D" id="1.10.150.650">
    <property type="match status" value="1"/>
</dbReference>
<gene>
    <name evidence="2" type="ORF">SAMN02745664_1229</name>
</gene>
<evidence type="ECO:0000313" key="2">
    <source>
        <dbReference type="EMBL" id="SIS06753.1"/>
    </source>
</evidence>
<dbReference type="Pfam" id="PF02811">
    <property type="entry name" value="PHP"/>
    <property type="match status" value="1"/>
</dbReference>
<proteinExistence type="predicted"/>
<dbReference type="Proteomes" id="UP000187495">
    <property type="component" value="Unassembled WGS sequence"/>
</dbReference>
<evidence type="ECO:0000259" key="1">
    <source>
        <dbReference type="SMART" id="SM00481"/>
    </source>
</evidence>
<dbReference type="PANTHER" id="PTHR42924">
    <property type="entry name" value="EXONUCLEASE"/>
    <property type="match status" value="1"/>
</dbReference>
<evidence type="ECO:0000313" key="3">
    <source>
        <dbReference type="Proteomes" id="UP000187495"/>
    </source>
</evidence>
<dbReference type="InterPro" id="IPR004013">
    <property type="entry name" value="PHP_dom"/>
</dbReference>
<dbReference type="GO" id="GO:0035312">
    <property type="term" value="F:5'-3' DNA exonuclease activity"/>
    <property type="evidence" value="ECO:0007669"/>
    <property type="project" value="TreeGrafter"/>
</dbReference>
<dbReference type="CDD" id="cd07438">
    <property type="entry name" value="PHP_HisPPase_AMP"/>
    <property type="match status" value="1"/>
</dbReference>
<dbReference type="SMART" id="SM00481">
    <property type="entry name" value="POLIIIAc"/>
    <property type="match status" value="1"/>
</dbReference>
<dbReference type="AlphaFoldDB" id="A0A1N7G2C5"/>
<dbReference type="PANTHER" id="PTHR42924:SF3">
    <property type="entry name" value="POLYMERASE_HISTIDINOL PHOSPHATASE N-TERMINAL DOMAIN-CONTAINING PROTEIN"/>
    <property type="match status" value="1"/>
</dbReference>
<sequence length="301" mass="32552">MQKIDLHTHSTCSDGTNTPSELMALAAKAGIDMLALTDHDTVDGIDEAKQAAKALGIRLIHGVEISCSHTLLGGYGKYQKIDKIIHVVALDFADVSKMNATLQALQDARHRRGEQMVARLAQLLAGGDDGFADMLWQAVLKKVQGNARAVGRAHIAQVLQEKGIVPTVQAAFDKYLADNKPAYVPIETISMAQAVALIHDCGGLAVLAHPTRYKLSATRTQRLIADFADCGGDACELPNHEPKSTLEMIARAIKKHDLLVSVGSDFHGSTMPWRRLGSTATPLPLQTGVWQRFANINHDND</sequence>
<reference evidence="3" key="1">
    <citation type="submission" date="2017-01" db="EMBL/GenBank/DDBJ databases">
        <authorList>
            <person name="Varghese N."/>
            <person name="Submissions S."/>
        </authorList>
    </citation>
    <scope>NUCLEOTIDE SEQUENCE [LARGE SCALE GENOMIC DNA]</scope>
    <source>
        <strain evidence="3">DSM 21768</strain>
    </source>
</reference>
<dbReference type="InterPro" id="IPR052018">
    <property type="entry name" value="PHP_domain"/>
</dbReference>
<dbReference type="InterPro" id="IPR003141">
    <property type="entry name" value="Pol/His_phosphatase_N"/>
</dbReference>
<dbReference type="EMBL" id="FTNU01000022">
    <property type="protein sequence ID" value="SIS06753.1"/>
    <property type="molecule type" value="Genomic_DNA"/>
</dbReference>
<dbReference type="SUPFAM" id="SSF89550">
    <property type="entry name" value="PHP domain-like"/>
    <property type="match status" value="1"/>
</dbReference>
<dbReference type="RefSeq" id="WP_076556072.1">
    <property type="nucleotide sequence ID" value="NZ_FTNU01000022.1"/>
</dbReference>
<dbReference type="Gene3D" id="3.20.20.140">
    <property type="entry name" value="Metal-dependent hydrolases"/>
    <property type="match status" value="1"/>
</dbReference>
<feature type="domain" description="Polymerase/histidinol phosphatase N-terminal" evidence="1">
    <location>
        <begin position="4"/>
        <end position="69"/>
    </location>
</feature>